<dbReference type="EMBL" id="DXEU01000160">
    <property type="protein sequence ID" value="HIX52915.1"/>
    <property type="molecule type" value="Genomic_DNA"/>
</dbReference>
<comment type="caution">
    <text evidence="5">The sequence shown here is derived from an EMBL/GenBank/DDBJ whole genome shotgun (WGS) entry which is preliminary data.</text>
</comment>
<dbReference type="PANTHER" id="PTHR35936:SF19">
    <property type="entry name" value="AMINO-ACID-BINDING PROTEIN YXEM-RELATED"/>
    <property type="match status" value="1"/>
</dbReference>
<feature type="domain" description="Solute-binding protein family 3/N-terminal" evidence="4">
    <location>
        <begin position="63"/>
        <end position="284"/>
    </location>
</feature>
<evidence type="ECO:0000259" key="4">
    <source>
        <dbReference type="SMART" id="SM00062"/>
    </source>
</evidence>
<gene>
    <name evidence="5" type="ORF">IAA28_08945</name>
</gene>
<dbReference type="Proteomes" id="UP000886780">
    <property type="component" value="Unassembled WGS sequence"/>
</dbReference>
<reference evidence="5" key="1">
    <citation type="journal article" date="2021" name="PeerJ">
        <title>Extensive microbial diversity within the chicken gut microbiome revealed by metagenomics and culture.</title>
        <authorList>
            <person name="Gilroy R."/>
            <person name="Ravi A."/>
            <person name="Getino M."/>
            <person name="Pursley I."/>
            <person name="Horton D.L."/>
            <person name="Alikhan N.F."/>
            <person name="Baker D."/>
            <person name="Gharbi K."/>
            <person name="Hall N."/>
            <person name="Watson M."/>
            <person name="Adriaenssens E.M."/>
            <person name="Foster-Nyarko E."/>
            <person name="Jarju S."/>
            <person name="Secka A."/>
            <person name="Antonio M."/>
            <person name="Oren A."/>
            <person name="Chaudhuri R.R."/>
            <person name="La Ragione R."/>
            <person name="Hildebrand F."/>
            <person name="Pallen M.J."/>
        </authorList>
    </citation>
    <scope>NUCLEOTIDE SEQUENCE</scope>
    <source>
        <strain evidence="5">ChiGjej4B4-12881</strain>
    </source>
</reference>
<dbReference type="AlphaFoldDB" id="A0A9D2AWW5"/>
<dbReference type="InterPro" id="IPR001638">
    <property type="entry name" value="Solute-binding_3/MltF_N"/>
</dbReference>
<evidence type="ECO:0000256" key="3">
    <source>
        <dbReference type="SAM" id="SignalP"/>
    </source>
</evidence>
<dbReference type="PROSITE" id="PS51257">
    <property type="entry name" value="PROKAR_LIPOPROTEIN"/>
    <property type="match status" value="1"/>
</dbReference>
<dbReference type="PANTHER" id="PTHR35936">
    <property type="entry name" value="MEMBRANE-BOUND LYTIC MUREIN TRANSGLYCOSYLASE F"/>
    <property type="match status" value="1"/>
</dbReference>
<evidence type="ECO:0000313" key="5">
    <source>
        <dbReference type="EMBL" id="HIX52915.1"/>
    </source>
</evidence>
<protein>
    <submittedName>
        <fullName evidence="5">Transporter substrate-binding domain-containing protein</fullName>
    </submittedName>
</protein>
<evidence type="ECO:0000256" key="2">
    <source>
        <dbReference type="SAM" id="MobiDB-lite"/>
    </source>
</evidence>
<keyword evidence="1 3" id="KW-0732">Signal</keyword>
<dbReference type="SMART" id="SM00062">
    <property type="entry name" value="PBPb"/>
    <property type="match status" value="1"/>
</dbReference>
<feature type="compositionally biased region" description="Low complexity" evidence="2">
    <location>
        <begin position="29"/>
        <end position="47"/>
    </location>
</feature>
<feature type="chain" id="PRO_5039599873" evidence="3">
    <location>
        <begin position="21"/>
        <end position="291"/>
    </location>
</feature>
<reference evidence="5" key="2">
    <citation type="submission" date="2021-04" db="EMBL/GenBank/DDBJ databases">
        <authorList>
            <person name="Gilroy R."/>
        </authorList>
    </citation>
    <scope>NUCLEOTIDE SEQUENCE</scope>
    <source>
        <strain evidence="5">ChiGjej4B4-12881</strain>
    </source>
</reference>
<evidence type="ECO:0000256" key="1">
    <source>
        <dbReference type="ARBA" id="ARBA00022729"/>
    </source>
</evidence>
<dbReference type="SUPFAM" id="SSF53850">
    <property type="entry name" value="Periplasmic binding protein-like II"/>
    <property type="match status" value="1"/>
</dbReference>
<organism evidence="5 6">
    <name type="scientific">Candidatus Lachnoclostridium stercoripullorum</name>
    <dbReference type="NCBI Taxonomy" id="2838635"/>
    <lineage>
        <taxon>Bacteria</taxon>
        <taxon>Bacillati</taxon>
        <taxon>Bacillota</taxon>
        <taxon>Clostridia</taxon>
        <taxon>Lachnospirales</taxon>
        <taxon>Lachnospiraceae</taxon>
    </lineage>
</organism>
<evidence type="ECO:0000313" key="6">
    <source>
        <dbReference type="Proteomes" id="UP000886780"/>
    </source>
</evidence>
<dbReference type="Pfam" id="PF00497">
    <property type="entry name" value="SBP_bac_3"/>
    <property type="match status" value="1"/>
</dbReference>
<feature type="region of interest" description="Disordered" evidence="2">
    <location>
        <begin position="26"/>
        <end position="47"/>
    </location>
</feature>
<dbReference type="Gene3D" id="3.40.190.10">
    <property type="entry name" value="Periplasmic binding protein-like II"/>
    <property type="match status" value="2"/>
</dbReference>
<accession>A0A9D2AWW5</accession>
<name>A0A9D2AWW5_9FIRM</name>
<feature type="signal peptide" evidence="3">
    <location>
        <begin position="1"/>
        <end position="20"/>
    </location>
</feature>
<proteinExistence type="predicted"/>
<sequence>MRRRDWIAVMALTAAVLGGAAVSGCSQDGGQAQAGEENAAGGSQNAAGEAGQDLLAQIQEKGSVTIAMEGTWAPWTYHDEDDQLVGYDVEVGQRIAEGLGVEAEFVEGEWDGLLAGLDAGRYDMMINGVDITEERQNAYDFSDPYAYNRMAVIVRGDNQDIQSMEDLEGKHTANTISSTYAETAEAYGAEVTGVDDLNQTFELLLSGRIDATLNSEVTYYDYMKAHPDADIKIAVLADDASEVGIPFRKGEETASLREAVNGILDEMRESGELSQLSEKYFGTDISSASAN</sequence>